<dbReference type="PANTHER" id="PTHR47529:SF1">
    <property type="entry name" value="PERIPLASMIC CHAPERONE PPID"/>
    <property type="match status" value="1"/>
</dbReference>
<dbReference type="RefSeq" id="WP_066341154.1">
    <property type="nucleotide sequence ID" value="NZ_CP016503.1"/>
</dbReference>
<dbReference type="Gene3D" id="1.10.4030.10">
    <property type="entry name" value="Porin chaperone SurA, peptide-binding domain"/>
    <property type="match status" value="1"/>
</dbReference>
<sequence length="491" mass="56846">MIDWMQRHKKWLIVVIWVSTISLIAAGLVGWGAYNFSSSNDIVAKVGKIQITRAQFQRAYQQIYAQYNIDGNLDTQKANDLGLPQRALEDLISRALLQNFALDLGIRVSKKEVEEEIAKMQVFQQIGHFDFALYQSVLEQNHIKPAEFEQEVRDSILSSKIMAVLPLNDGIGLTSLEKDALNFPFEIADQIEFKVISQSSFKLQPNNEEIRQFWEKTKDQYQSPAEYKIEYLLIKNADQKPQESELKNLYEERKSLFINDDGSLKTYQQVKGELVEEQKALLAEEKALREYVIFKKETGKYGKQEVLVEGDKRFGVEIFDTIQQLNSGQTAKPVEVKDGFLVIKMLDKQPRKIKAFEDVKIEVIENLKKELSTQKMIEKSHQLLQEGFNGVKTGFLTALDFAKLPFGENDSKKFLNHLFVTPKKQDYVLLEDKSIVYKILEQKLVDKKQVDPKILVGNEQAFGFYKRQLIAEELYKYLQNKYKITKYYTGN</sequence>
<dbReference type="InterPro" id="IPR052029">
    <property type="entry name" value="PpiD_chaperone"/>
</dbReference>
<dbReference type="AlphaFoldDB" id="A0A1B1U6K0"/>
<protein>
    <recommendedName>
        <fullName evidence="10">PpiC domain-containing protein</fullName>
    </recommendedName>
</protein>
<keyword evidence="12" id="KW-1185">Reference proteome</keyword>
<evidence type="ECO:0000313" key="12">
    <source>
        <dbReference type="Proteomes" id="UP000092884"/>
    </source>
</evidence>
<evidence type="ECO:0000259" key="10">
    <source>
        <dbReference type="PROSITE" id="PS50198"/>
    </source>
</evidence>
<keyword evidence="3 9" id="KW-0812">Transmembrane</keyword>
<dbReference type="InterPro" id="IPR000297">
    <property type="entry name" value="PPIase_PpiC"/>
</dbReference>
<dbReference type="Proteomes" id="UP000092884">
    <property type="component" value="Chromosome"/>
</dbReference>
<gene>
    <name evidence="11" type="ORF">BBW65_06270</name>
</gene>
<dbReference type="STRING" id="222136.BBW65_06270"/>
<evidence type="ECO:0000256" key="4">
    <source>
        <dbReference type="ARBA" id="ARBA00022989"/>
    </source>
</evidence>
<keyword evidence="8" id="KW-0697">Rotamase</keyword>
<dbReference type="SUPFAM" id="SSF109998">
    <property type="entry name" value="Triger factor/SurA peptide-binding domain-like"/>
    <property type="match status" value="1"/>
</dbReference>
<keyword evidence="5 9" id="KW-0472">Membrane</keyword>
<evidence type="ECO:0000256" key="8">
    <source>
        <dbReference type="PROSITE-ProRule" id="PRU00278"/>
    </source>
</evidence>
<evidence type="ECO:0000256" key="5">
    <source>
        <dbReference type="ARBA" id="ARBA00023136"/>
    </source>
</evidence>
<dbReference type="GO" id="GO:0003755">
    <property type="term" value="F:peptidyl-prolyl cis-trans isomerase activity"/>
    <property type="evidence" value="ECO:0007669"/>
    <property type="project" value="UniProtKB-KW"/>
</dbReference>
<comment type="similarity">
    <text evidence="7">Belongs to the PpiD chaperone family.</text>
</comment>
<evidence type="ECO:0000256" key="7">
    <source>
        <dbReference type="ARBA" id="ARBA00038408"/>
    </source>
</evidence>
<feature type="domain" description="PpiC" evidence="10">
    <location>
        <begin position="224"/>
        <end position="347"/>
    </location>
</feature>
<evidence type="ECO:0000256" key="6">
    <source>
        <dbReference type="ARBA" id="ARBA00023186"/>
    </source>
</evidence>
<evidence type="ECO:0000256" key="2">
    <source>
        <dbReference type="ARBA" id="ARBA00022475"/>
    </source>
</evidence>
<dbReference type="EMBL" id="CP016503">
    <property type="protein sequence ID" value="ANV98424.1"/>
    <property type="molecule type" value="Genomic_DNA"/>
</dbReference>
<organism evidence="11 12">
    <name type="scientific">Helicobacter enhydrae</name>
    <dbReference type="NCBI Taxonomy" id="222136"/>
    <lineage>
        <taxon>Bacteria</taxon>
        <taxon>Pseudomonadati</taxon>
        <taxon>Campylobacterota</taxon>
        <taxon>Epsilonproteobacteria</taxon>
        <taxon>Campylobacterales</taxon>
        <taxon>Helicobacteraceae</taxon>
        <taxon>Helicobacter</taxon>
    </lineage>
</organism>
<keyword evidence="2" id="KW-1003">Cell membrane</keyword>
<dbReference type="PANTHER" id="PTHR47529">
    <property type="entry name" value="PEPTIDYL-PROLYL CIS-TRANS ISOMERASE D"/>
    <property type="match status" value="1"/>
</dbReference>
<reference evidence="12" key="1">
    <citation type="submission" date="2016-07" db="EMBL/GenBank/DDBJ databases">
        <authorList>
            <person name="Florea S."/>
            <person name="Webb J.S."/>
            <person name="Jaromczyk J."/>
            <person name="Schardl C.L."/>
        </authorList>
    </citation>
    <scope>NUCLEOTIDE SEQUENCE [LARGE SCALE GENOMIC DNA]</scope>
    <source>
        <strain evidence="12">MIT 01-6242</strain>
    </source>
</reference>
<evidence type="ECO:0000256" key="3">
    <source>
        <dbReference type="ARBA" id="ARBA00022692"/>
    </source>
</evidence>
<dbReference type="InterPro" id="IPR027304">
    <property type="entry name" value="Trigger_fact/SurA_dom_sf"/>
</dbReference>
<evidence type="ECO:0000256" key="9">
    <source>
        <dbReference type="SAM" id="Phobius"/>
    </source>
</evidence>
<keyword evidence="6" id="KW-0143">Chaperone</keyword>
<keyword evidence="4 9" id="KW-1133">Transmembrane helix</keyword>
<accession>A0A1B1U6K0</accession>
<dbReference type="KEGG" id="het:BBW65_06270"/>
<feature type="transmembrane region" description="Helical" evidence="9">
    <location>
        <begin position="12"/>
        <end position="34"/>
    </location>
</feature>
<evidence type="ECO:0000256" key="1">
    <source>
        <dbReference type="ARBA" id="ARBA00004401"/>
    </source>
</evidence>
<proteinExistence type="inferred from homology"/>
<evidence type="ECO:0000313" key="11">
    <source>
        <dbReference type="EMBL" id="ANV98424.1"/>
    </source>
</evidence>
<dbReference type="GO" id="GO:0005886">
    <property type="term" value="C:plasma membrane"/>
    <property type="evidence" value="ECO:0007669"/>
    <property type="project" value="UniProtKB-SubCell"/>
</dbReference>
<keyword evidence="8" id="KW-0413">Isomerase</keyword>
<dbReference type="Pfam" id="PF13624">
    <property type="entry name" value="SurA_N_3"/>
    <property type="match status" value="1"/>
</dbReference>
<dbReference type="Pfam" id="PF13145">
    <property type="entry name" value="Rotamase_2"/>
    <property type="match status" value="1"/>
</dbReference>
<dbReference type="PROSITE" id="PS50198">
    <property type="entry name" value="PPIC_PPIASE_2"/>
    <property type="match status" value="1"/>
</dbReference>
<comment type="subcellular location">
    <subcellularLocation>
        <location evidence="1">Cell membrane</location>
        <topology evidence="1">Single-pass type II membrane protein</topology>
    </subcellularLocation>
</comment>
<name>A0A1B1U6K0_9HELI</name>